<comment type="subcellular location">
    <subcellularLocation>
        <location evidence="1">Membrane</location>
        <topology evidence="1">Multi-pass membrane protein</topology>
    </subcellularLocation>
</comment>
<evidence type="ECO:0000256" key="4">
    <source>
        <dbReference type="ARBA" id="ARBA00022496"/>
    </source>
</evidence>
<dbReference type="Proteomes" id="UP000249700">
    <property type="component" value="Unassembled WGS sequence"/>
</dbReference>
<dbReference type="Gene3D" id="3.30.70.1350">
    <property type="entry name" value="Cation efflux protein, cytoplasmic domain"/>
    <property type="match status" value="1"/>
</dbReference>
<dbReference type="InterPro" id="IPR027470">
    <property type="entry name" value="Cation_efflux_CTD"/>
</dbReference>
<evidence type="ECO:0000256" key="2">
    <source>
        <dbReference type="ARBA" id="ARBA00010212"/>
    </source>
</evidence>
<organism evidence="13 14">
    <name type="scientific">Onishia taeanensis</name>
    <dbReference type="NCBI Taxonomy" id="284577"/>
    <lineage>
        <taxon>Bacteria</taxon>
        <taxon>Pseudomonadati</taxon>
        <taxon>Pseudomonadota</taxon>
        <taxon>Gammaproteobacteria</taxon>
        <taxon>Oceanospirillales</taxon>
        <taxon>Halomonadaceae</taxon>
        <taxon>Onishia</taxon>
    </lineage>
</organism>
<accession>A0A328XN87</accession>
<evidence type="ECO:0000313" key="14">
    <source>
        <dbReference type="Proteomes" id="UP000249700"/>
    </source>
</evidence>
<keyword evidence="6" id="KW-0862">Zinc</keyword>
<dbReference type="RefSeq" id="WP_112055816.1">
    <property type="nucleotide sequence ID" value="NZ_QLSX01000010.1"/>
</dbReference>
<dbReference type="Pfam" id="PF16916">
    <property type="entry name" value="ZT_dimer"/>
    <property type="match status" value="1"/>
</dbReference>
<keyword evidence="4" id="KW-0410">Iron transport</keyword>
<gene>
    <name evidence="13" type="ORF">BCL93_11076</name>
</gene>
<keyword evidence="7 10" id="KW-1133">Transmembrane helix</keyword>
<keyword evidence="6" id="KW-0864">Zinc transport</keyword>
<evidence type="ECO:0000256" key="7">
    <source>
        <dbReference type="ARBA" id="ARBA00022989"/>
    </source>
</evidence>
<dbReference type="FunFam" id="1.20.1510.10:FF:000006">
    <property type="entry name" value="Divalent cation efflux transporter"/>
    <property type="match status" value="1"/>
</dbReference>
<dbReference type="GO" id="GO:0016020">
    <property type="term" value="C:membrane"/>
    <property type="evidence" value="ECO:0007669"/>
    <property type="project" value="UniProtKB-SubCell"/>
</dbReference>
<feature type="domain" description="Cation efflux protein cytoplasmic" evidence="12">
    <location>
        <begin position="236"/>
        <end position="313"/>
    </location>
</feature>
<comment type="similarity">
    <text evidence="2">Belongs to the cation diffusion facilitator (CDF) transporter (TC 2.A.4) family. FieF subfamily.</text>
</comment>
<name>A0A328XN87_9GAMM</name>
<evidence type="ECO:0000256" key="9">
    <source>
        <dbReference type="SAM" id="MobiDB-lite"/>
    </source>
</evidence>
<feature type="transmembrane region" description="Helical" evidence="10">
    <location>
        <begin position="138"/>
        <end position="156"/>
    </location>
</feature>
<dbReference type="GO" id="GO:0008324">
    <property type="term" value="F:monoatomic cation transmembrane transporter activity"/>
    <property type="evidence" value="ECO:0007669"/>
    <property type="project" value="InterPro"/>
</dbReference>
<dbReference type="PANTHER" id="PTHR43840:SF15">
    <property type="entry name" value="MITOCHONDRIAL METAL TRANSPORTER 1-RELATED"/>
    <property type="match status" value="1"/>
</dbReference>
<dbReference type="Gene3D" id="1.20.1510.10">
    <property type="entry name" value="Cation efflux protein transmembrane domain"/>
    <property type="match status" value="1"/>
</dbReference>
<keyword evidence="5 10" id="KW-0812">Transmembrane</keyword>
<evidence type="ECO:0000256" key="3">
    <source>
        <dbReference type="ARBA" id="ARBA00022448"/>
    </source>
</evidence>
<keyword evidence="3" id="KW-0813">Transport</keyword>
<evidence type="ECO:0000256" key="10">
    <source>
        <dbReference type="SAM" id="Phobius"/>
    </source>
</evidence>
<dbReference type="InterPro" id="IPR027469">
    <property type="entry name" value="Cation_efflux_TMD_sf"/>
</dbReference>
<dbReference type="InterPro" id="IPR050291">
    <property type="entry name" value="CDF_Transporter"/>
</dbReference>
<dbReference type="GO" id="GO:0006829">
    <property type="term" value="P:zinc ion transport"/>
    <property type="evidence" value="ECO:0007669"/>
    <property type="project" value="UniProtKB-KW"/>
</dbReference>
<dbReference type="GO" id="GO:0006826">
    <property type="term" value="P:iron ion transport"/>
    <property type="evidence" value="ECO:0007669"/>
    <property type="project" value="UniProtKB-KW"/>
</dbReference>
<dbReference type="OrthoDB" id="9806522at2"/>
<feature type="region of interest" description="Disordered" evidence="9">
    <location>
        <begin position="1"/>
        <end position="26"/>
    </location>
</feature>
<dbReference type="InterPro" id="IPR058533">
    <property type="entry name" value="Cation_efflux_TM"/>
</dbReference>
<dbReference type="PANTHER" id="PTHR43840">
    <property type="entry name" value="MITOCHONDRIAL METAL TRANSPORTER 1-RELATED"/>
    <property type="match status" value="1"/>
</dbReference>
<feature type="domain" description="Cation efflux protein transmembrane" evidence="11">
    <location>
        <begin position="39"/>
        <end position="231"/>
    </location>
</feature>
<keyword evidence="6" id="KW-0406">Ion transport</keyword>
<evidence type="ECO:0000313" key="13">
    <source>
        <dbReference type="EMBL" id="RAR59043.1"/>
    </source>
</evidence>
<dbReference type="EMBL" id="QLSX01000010">
    <property type="protein sequence ID" value="RAR59043.1"/>
    <property type="molecule type" value="Genomic_DNA"/>
</dbReference>
<dbReference type="InterPro" id="IPR002524">
    <property type="entry name" value="Cation_efflux"/>
</dbReference>
<protein>
    <submittedName>
        <fullName evidence="13">Cation diffusion facilitator family transporter</fullName>
    </submittedName>
</protein>
<dbReference type="Pfam" id="PF01545">
    <property type="entry name" value="Cation_efflux"/>
    <property type="match status" value="1"/>
</dbReference>
<reference evidence="13 14" key="1">
    <citation type="submission" date="2018-06" db="EMBL/GenBank/DDBJ databases">
        <title>Comparative analysis of microorganisms from saline springs in Andes Mountain Range, Colombia.</title>
        <authorList>
            <person name="Rubin E."/>
        </authorList>
    </citation>
    <scope>NUCLEOTIDE SEQUENCE [LARGE SCALE GENOMIC DNA]</scope>
    <source>
        <strain evidence="13 14">USBA-857</strain>
    </source>
</reference>
<keyword evidence="4" id="KW-0408">Iron</keyword>
<evidence type="ECO:0000259" key="11">
    <source>
        <dbReference type="Pfam" id="PF01545"/>
    </source>
</evidence>
<dbReference type="NCBIfam" id="TIGR01297">
    <property type="entry name" value="CDF"/>
    <property type="match status" value="1"/>
</dbReference>
<dbReference type="AlphaFoldDB" id="A0A328XN87"/>
<dbReference type="SUPFAM" id="SSF160240">
    <property type="entry name" value="Cation efflux protein cytoplasmic domain-like"/>
    <property type="match status" value="1"/>
</dbReference>
<dbReference type="SUPFAM" id="SSF161111">
    <property type="entry name" value="Cation efflux protein transmembrane domain-like"/>
    <property type="match status" value="1"/>
</dbReference>
<keyword evidence="8 10" id="KW-0472">Membrane</keyword>
<comment type="caution">
    <text evidence="13">The sequence shown here is derived from an EMBL/GenBank/DDBJ whole genome shotgun (WGS) entry which is preliminary data.</text>
</comment>
<evidence type="ECO:0000256" key="1">
    <source>
        <dbReference type="ARBA" id="ARBA00004141"/>
    </source>
</evidence>
<evidence type="ECO:0000256" key="5">
    <source>
        <dbReference type="ARBA" id="ARBA00022692"/>
    </source>
</evidence>
<feature type="transmembrane region" description="Helical" evidence="10">
    <location>
        <begin position="105"/>
        <end position="126"/>
    </location>
</feature>
<sequence length="406" mass="43628">MAHPHSPTSAGDHAIDSTAKNQADHHAANTRAAHRVTLIGAGIDFVVGMFKLVAGLMVGSAALVADGIHSFSDILTDIFVIGATHFGRQAPDSGHPYGHGRIETLATLWLGSILIFVAGAIAWASLERLFSGTPVLAPGPWAIGIAVVALLAKEWIYRYTMKIAKQVGSKLLEANAWHSRSDALSTVVVLVGLLGAQLGAGWLDGAAAVVVAIMVGKIGGSLLWEASQELIDTALPASDQQRMRETAEQVPGVRGVHDLRTRTVGGQILLDLHLVVHPRVTVSEAHEVGNEVCRQLHHSFPDLSDVTFHIDPEDDQHAPPQSPLHALPLREEVETELAKAWSGLAAWESCLTLDLHYLDQRIDVSLYVQQLQPEVNLDEAADSLRKHAAGLPWIGRLRIWQGPGKA</sequence>
<evidence type="ECO:0000256" key="6">
    <source>
        <dbReference type="ARBA" id="ARBA00022906"/>
    </source>
</evidence>
<evidence type="ECO:0000256" key="8">
    <source>
        <dbReference type="ARBA" id="ARBA00023136"/>
    </source>
</evidence>
<evidence type="ECO:0000259" key="12">
    <source>
        <dbReference type="Pfam" id="PF16916"/>
    </source>
</evidence>
<proteinExistence type="inferred from homology"/>
<dbReference type="InterPro" id="IPR036837">
    <property type="entry name" value="Cation_efflux_CTD_sf"/>
</dbReference>